<evidence type="ECO:0000313" key="5">
    <source>
        <dbReference type="EMBL" id="MDW5598843.1"/>
    </source>
</evidence>
<dbReference type="Gene3D" id="1.10.10.10">
    <property type="entry name" value="Winged helix-like DNA-binding domain superfamily/Winged helix DNA-binding domain"/>
    <property type="match status" value="1"/>
</dbReference>
<comment type="caution">
    <text evidence="5">The sequence shown here is derived from an EMBL/GenBank/DDBJ whole genome shotgun (WGS) entry which is preliminary data.</text>
</comment>
<keyword evidence="1" id="KW-0805">Transcription regulation</keyword>
<feature type="domain" description="HTH gntR-type" evidence="4">
    <location>
        <begin position="11"/>
        <end position="81"/>
    </location>
</feature>
<protein>
    <submittedName>
        <fullName evidence="5">FCD domain-containing protein</fullName>
    </submittedName>
</protein>
<dbReference type="Pfam" id="PF07729">
    <property type="entry name" value="FCD"/>
    <property type="match status" value="1"/>
</dbReference>
<dbReference type="InterPro" id="IPR036390">
    <property type="entry name" value="WH_DNA-bd_sf"/>
</dbReference>
<dbReference type="SUPFAM" id="SSF48008">
    <property type="entry name" value="GntR ligand-binding domain-like"/>
    <property type="match status" value="1"/>
</dbReference>
<evidence type="ECO:0000259" key="4">
    <source>
        <dbReference type="PROSITE" id="PS50949"/>
    </source>
</evidence>
<evidence type="ECO:0000256" key="2">
    <source>
        <dbReference type="ARBA" id="ARBA00023125"/>
    </source>
</evidence>
<sequence>METGFVPVGPRRTFESAVEQIADRVRLGELSEGDRLPSERQLAEALQISRPTLREAVRVLADAGVLIVRPGSGGGTFVASGYVPIELLRSMSEVRLDEIAGVLEARRMLEPRVAQLAAVNAREEDFARLQAIVDAQRALLAEGDVLAREDRFLQLDMQFHVRIARATGNSTVVGLMRTLLRRLEIARDSALHQPPIAEWVIDIHERTLAAIRSADQERIELVMDEHLAALERAWEDATDRQLVRPIPDFLRPVARRSRAARD</sequence>
<keyword evidence="6" id="KW-1185">Reference proteome</keyword>
<dbReference type="SUPFAM" id="SSF46785">
    <property type="entry name" value="Winged helix' DNA-binding domain"/>
    <property type="match status" value="1"/>
</dbReference>
<dbReference type="Gene3D" id="1.20.120.530">
    <property type="entry name" value="GntR ligand-binding domain-like"/>
    <property type="match status" value="1"/>
</dbReference>
<dbReference type="EMBL" id="JAWSTH010000195">
    <property type="protein sequence ID" value="MDW5598843.1"/>
    <property type="molecule type" value="Genomic_DNA"/>
</dbReference>
<name>A0ABU4I073_9ACTN</name>
<proteinExistence type="predicted"/>
<dbReference type="RefSeq" id="WP_318601435.1">
    <property type="nucleotide sequence ID" value="NZ_JAWSTH010000195.1"/>
</dbReference>
<gene>
    <name evidence="5" type="ORF">R7226_31080</name>
</gene>
<keyword evidence="2" id="KW-0238">DNA-binding</keyword>
<dbReference type="InterPro" id="IPR008920">
    <property type="entry name" value="TF_FadR/GntR_C"/>
</dbReference>
<reference evidence="6" key="1">
    <citation type="submission" date="2023-07" db="EMBL/GenBank/DDBJ databases">
        <title>Conexibacter stalactiti sp. nov., isolated from stalactites in a lava cave and emended description of the genus Conexibacter.</title>
        <authorList>
            <person name="Lee S.D."/>
        </authorList>
    </citation>
    <scope>NUCLEOTIDE SEQUENCE [LARGE SCALE GENOMIC DNA]</scope>
    <source>
        <strain evidence="6">KCTC 39840</strain>
    </source>
</reference>
<dbReference type="InterPro" id="IPR036388">
    <property type="entry name" value="WH-like_DNA-bd_sf"/>
</dbReference>
<dbReference type="InterPro" id="IPR011711">
    <property type="entry name" value="GntR_C"/>
</dbReference>
<dbReference type="PANTHER" id="PTHR43537:SF5">
    <property type="entry name" value="UXU OPERON TRANSCRIPTIONAL REGULATOR"/>
    <property type="match status" value="1"/>
</dbReference>
<dbReference type="PRINTS" id="PR00035">
    <property type="entry name" value="HTHGNTR"/>
</dbReference>
<dbReference type="Proteomes" id="UP001284601">
    <property type="component" value="Unassembled WGS sequence"/>
</dbReference>
<accession>A0ABU4I073</accession>
<evidence type="ECO:0000256" key="3">
    <source>
        <dbReference type="ARBA" id="ARBA00023163"/>
    </source>
</evidence>
<organism evidence="5 6">
    <name type="scientific">Conexibacter stalactiti</name>
    <dbReference type="NCBI Taxonomy" id="1940611"/>
    <lineage>
        <taxon>Bacteria</taxon>
        <taxon>Bacillati</taxon>
        <taxon>Actinomycetota</taxon>
        <taxon>Thermoleophilia</taxon>
        <taxon>Solirubrobacterales</taxon>
        <taxon>Conexibacteraceae</taxon>
        <taxon>Conexibacter</taxon>
    </lineage>
</organism>
<dbReference type="SMART" id="SM00345">
    <property type="entry name" value="HTH_GNTR"/>
    <property type="match status" value="1"/>
</dbReference>
<dbReference type="InterPro" id="IPR000524">
    <property type="entry name" value="Tscrpt_reg_HTH_GntR"/>
</dbReference>
<dbReference type="Pfam" id="PF00392">
    <property type="entry name" value="GntR"/>
    <property type="match status" value="1"/>
</dbReference>
<dbReference type="PANTHER" id="PTHR43537">
    <property type="entry name" value="TRANSCRIPTIONAL REGULATOR, GNTR FAMILY"/>
    <property type="match status" value="1"/>
</dbReference>
<dbReference type="SMART" id="SM00895">
    <property type="entry name" value="FCD"/>
    <property type="match status" value="1"/>
</dbReference>
<dbReference type="CDD" id="cd07377">
    <property type="entry name" value="WHTH_GntR"/>
    <property type="match status" value="1"/>
</dbReference>
<keyword evidence="3" id="KW-0804">Transcription</keyword>
<dbReference type="PROSITE" id="PS50949">
    <property type="entry name" value="HTH_GNTR"/>
    <property type="match status" value="1"/>
</dbReference>
<evidence type="ECO:0000313" key="6">
    <source>
        <dbReference type="Proteomes" id="UP001284601"/>
    </source>
</evidence>
<evidence type="ECO:0000256" key="1">
    <source>
        <dbReference type="ARBA" id="ARBA00023015"/>
    </source>
</evidence>